<dbReference type="SUPFAM" id="SSF53244">
    <property type="entry name" value="MurD-like peptide ligases, peptide-binding domain"/>
    <property type="match status" value="1"/>
</dbReference>
<protein>
    <submittedName>
        <fullName evidence="8">Folylpolyglutamate synthase</fullName>
    </submittedName>
</protein>
<dbReference type="Gene3D" id="3.40.1190.10">
    <property type="entry name" value="Mur-like, catalytic domain"/>
    <property type="match status" value="1"/>
</dbReference>
<dbReference type="PROSITE" id="PS01012">
    <property type="entry name" value="FOLYLPOLYGLU_SYNT_2"/>
    <property type="match status" value="1"/>
</dbReference>
<dbReference type="InterPro" id="IPR018109">
    <property type="entry name" value="Folylpolyglutamate_synth_CS"/>
</dbReference>
<dbReference type="SUPFAM" id="SSF53623">
    <property type="entry name" value="MurD-like peptide ligases, catalytic domain"/>
    <property type="match status" value="1"/>
</dbReference>
<name>A0A833QX45_9POAL</name>
<dbReference type="InterPro" id="IPR036615">
    <property type="entry name" value="Mur_ligase_C_dom_sf"/>
</dbReference>
<evidence type="ECO:0000256" key="6">
    <source>
        <dbReference type="ARBA" id="ARBA00022842"/>
    </source>
</evidence>
<evidence type="ECO:0000256" key="2">
    <source>
        <dbReference type="ARBA" id="ARBA00022598"/>
    </source>
</evidence>
<dbReference type="EMBL" id="SWLB01000015">
    <property type="protein sequence ID" value="KAF3328627.1"/>
    <property type="molecule type" value="Genomic_DNA"/>
</dbReference>
<evidence type="ECO:0000259" key="7">
    <source>
        <dbReference type="Pfam" id="PF08245"/>
    </source>
</evidence>
<dbReference type="InterPro" id="IPR013221">
    <property type="entry name" value="Mur_ligase_cen"/>
</dbReference>
<keyword evidence="3" id="KW-0479">Metal-binding</keyword>
<reference evidence="8" key="1">
    <citation type="submission" date="2020-01" db="EMBL/GenBank/DDBJ databases">
        <title>Genome sequence of Kobresia littledalei, the first chromosome-level genome in the family Cyperaceae.</title>
        <authorList>
            <person name="Qu G."/>
        </authorList>
    </citation>
    <scope>NUCLEOTIDE SEQUENCE</scope>
    <source>
        <strain evidence="8">C.B.Clarke</strain>
        <tissue evidence="8">Leaf</tissue>
    </source>
</reference>
<dbReference type="InterPro" id="IPR001645">
    <property type="entry name" value="Folylpolyglutamate_synth"/>
</dbReference>
<feature type="domain" description="Mur ligase central" evidence="7">
    <location>
        <begin position="102"/>
        <end position="345"/>
    </location>
</feature>
<keyword evidence="4" id="KW-0547">Nucleotide-binding</keyword>
<keyword evidence="6" id="KW-0460">Magnesium</keyword>
<keyword evidence="9" id="KW-1185">Reference proteome</keyword>
<dbReference type="PANTHER" id="PTHR11136">
    <property type="entry name" value="FOLYLPOLYGLUTAMATE SYNTHASE-RELATED"/>
    <property type="match status" value="1"/>
</dbReference>
<evidence type="ECO:0000313" key="8">
    <source>
        <dbReference type="EMBL" id="KAF3328627.1"/>
    </source>
</evidence>
<dbReference type="GO" id="GO:0004326">
    <property type="term" value="F:tetrahydrofolylpolyglutamate synthase activity"/>
    <property type="evidence" value="ECO:0007669"/>
    <property type="project" value="InterPro"/>
</dbReference>
<dbReference type="GO" id="GO:0005737">
    <property type="term" value="C:cytoplasm"/>
    <property type="evidence" value="ECO:0007669"/>
    <property type="project" value="TreeGrafter"/>
</dbReference>
<evidence type="ECO:0000256" key="3">
    <source>
        <dbReference type="ARBA" id="ARBA00022723"/>
    </source>
</evidence>
<dbReference type="OrthoDB" id="5212574at2759"/>
<proteinExistence type="inferred from homology"/>
<evidence type="ECO:0000256" key="5">
    <source>
        <dbReference type="ARBA" id="ARBA00022840"/>
    </source>
</evidence>
<dbReference type="NCBIfam" id="TIGR01499">
    <property type="entry name" value="folC"/>
    <property type="match status" value="1"/>
</dbReference>
<dbReference type="Pfam" id="PF08245">
    <property type="entry name" value="Mur_ligase_M"/>
    <property type="match status" value="1"/>
</dbReference>
<dbReference type="InterPro" id="IPR036565">
    <property type="entry name" value="Mur-like_cat_sf"/>
</dbReference>
<comment type="similarity">
    <text evidence="1">Belongs to the folylpolyglutamate synthase family.</text>
</comment>
<organism evidence="8 9">
    <name type="scientific">Carex littledalei</name>
    <dbReference type="NCBI Taxonomy" id="544730"/>
    <lineage>
        <taxon>Eukaryota</taxon>
        <taxon>Viridiplantae</taxon>
        <taxon>Streptophyta</taxon>
        <taxon>Embryophyta</taxon>
        <taxon>Tracheophyta</taxon>
        <taxon>Spermatophyta</taxon>
        <taxon>Magnoliopsida</taxon>
        <taxon>Liliopsida</taxon>
        <taxon>Poales</taxon>
        <taxon>Cyperaceae</taxon>
        <taxon>Cyperoideae</taxon>
        <taxon>Cariceae</taxon>
        <taxon>Carex</taxon>
        <taxon>Carex subgen. Euthyceras</taxon>
    </lineage>
</organism>
<dbReference type="GO" id="GO:0008841">
    <property type="term" value="F:dihydrofolate synthase activity"/>
    <property type="evidence" value="ECO:0007669"/>
    <property type="project" value="TreeGrafter"/>
</dbReference>
<dbReference type="Gene3D" id="3.90.190.20">
    <property type="entry name" value="Mur ligase, C-terminal domain"/>
    <property type="match status" value="1"/>
</dbReference>
<evidence type="ECO:0000313" key="9">
    <source>
        <dbReference type="Proteomes" id="UP000623129"/>
    </source>
</evidence>
<keyword evidence="5" id="KW-0067">ATP-binding</keyword>
<dbReference type="GO" id="GO:0005524">
    <property type="term" value="F:ATP binding"/>
    <property type="evidence" value="ECO:0007669"/>
    <property type="project" value="UniProtKB-KW"/>
</dbReference>
<accession>A0A833QX45</accession>
<dbReference type="PANTHER" id="PTHR11136:SF0">
    <property type="entry name" value="DIHYDROFOLATE SYNTHETASE-RELATED"/>
    <property type="match status" value="1"/>
</dbReference>
<evidence type="ECO:0000256" key="4">
    <source>
        <dbReference type="ARBA" id="ARBA00022741"/>
    </source>
</evidence>
<dbReference type="Proteomes" id="UP000623129">
    <property type="component" value="Unassembled WGS sequence"/>
</dbReference>
<comment type="caution">
    <text evidence="8">The sequence shown here is derived from an EMBL/GenBank/DDBJ whole genome shotgun (WGS) entry which is preliminary data.</text>
</comment>
<keyword evidence="2" id="KW-0436">Ligase</keyword>
<dbReference type="AlphaFoldDB" id="A0A833QX45"/>
<dbReference type="PROSITE" id="PS01011">
    <property type="entry name" value="FOLYLPOLYGLU_SYNT_1"/>
    <property type="match status" value="1"/>
</dbReference>
<dbReference type="GO" id="GO:0046872">
    <property type="term" value="F:metal ion binding"/>
    <property type="evidence" value="ECO:0007669"/>
    <property type="project" value="UniProtKB-KW"/>
</dbReference>
<evidence type="ECO:0000256" key="1">
    <source>
        <dbReference type="ARBA" id="ARBA00008276"/>
    </source>
</evidence>
<gene>
    <name evidence="8" type="ORF">FCM35_KLT05705</name>
</gene>
<sequence>MLYPPNLLRPFYLHSPFRSTRYRALFAPLRLPRLFSAMVGGGDHGAEMAELVEYLEGLKNYERIGVPRGAGTESDDGFDLGRMRRLLSRLGDPHTRFKSIHIAGTKGKGSVAAFISNILRKEGYQVGTYTSPHIMTIRERISIGKEGKPIPADLLSNLFQQVKGKIDDSVASENGALSHFEVFTALAFHVFSHLMVDIAVIEAGLGGARDATNVIRSSELALSIITSIGKEHLEALGGSLQSIAMAKSGIIKEDRPVVIGGPLEPDVEGIIRERARLLHSPVLSTFHPCISSSLKQYRIEYEIPVQICDIHMEIKNHMEIDLRDLKLQMLGSHQLRNAVMATCAALCLHNQGLTVSKESIRAGLEQTRLQGRMQFLMKREASAIGVDNISLLIDGAHTEASAKGLSEVIEAVHQDRPLALVVAMASDKDHFSFAKQLLSARKPDVVLLTEVNIAGGKSRAISAVDLKEIWIKAAQDIGIDVFDLGVISPELEEVPDRSRLVFAVCSNAPIKDRIALASKLIQVREKRDEPGLVCVTGSLHLVSSLLSVL</sequence>